<reference evidence="6" key="1">
    <citation type="submission" date="2021-01" db="EMBL/GenBank/DDBJ databases">
        <authorList>
            <person name="Corre E."/>
            <person name="Pelletier E."/>
            <person name="Niang G."/>
            <person name="Scheremetjew M."/>
            <person name="Finn R."/>
            <person name="Kale V."/>
            <person name="Holt S."/>
            <person name="Cochrane G."/>
            <person name="Meng A."/>
            <person name="Brown T."/>
            <person name="Cohen L."/>
        </authorList>
    </citation>
    <scope>NUCLEOTIDE SEQUENCE</scope>
    <source>
        <strain evidence="6">10249 10 AB</strain>
    </source>
</reference>
<dbReference type="InterPro" id="IPR051309">
    <property type="entry name" value="ABCF_ATPase"/>
</dbReference>
<feature type="region of interest" description="Disordered" evidence="4">
    <location>
        <begin position="100"/>
        <end position="121"/>
    </location>
</feature>
<dbReference type="AlphaFoldDB" id="A0A7S4AJE7"/>
<gene>
    <name evidence="6" type="ORF">PAUS00366_LOCUS10461</name>
</gene>
<evidence type="ECO:0000259" key="5">
    <source>
        <dbReference type="Pfam" id="PF16326"/>
    </source>
</evidence>
<organism evidence="6">
    <name type="scientific">Pseudo-nitzschia australis</name>
    <dbReference type="NCBI Taxonomy" id="44445"/>
    <lineage>
        <taxon>Eukaryota</taxon>
        <taxon>Sar</taxon>
        <taxon>Stramenopiles</taxon>
        <taxon>Ochrophyta</taxon>
        <taxon>Bacillariophyta</taxon>
        <taxon>Bacillariophyceae</taxon>
        <taxon>Bacillariophycidae</taxon>
        <taxon>Bacillariales</taxon>
        <taxon>Bacillariaceae</taxon>
        <taxon>Pseudo-nitzschia</taxon>
    </lineage>
</organism>
<feature type="coiled-coil region" evidence="3">
    <location>
        <begin position="145"/>
        <end position="210"/>
    </location>
</feature>
<evidence type="ECO:0000256" key="3">
    <source>
        <dbReference type="SAM" id="Coils"/>
    </source>
</evidence>
<keyword evidence="2" id="KW-0067">ATP-binding</keyword>
<feature type="compositionally biased region" description="Polar residues" evidence="4">
    <location>
        <begin position="100"/>
        <end position="110"/>
    </location>
</feature>
<keyword evidence="1" id="KW-0547">Nucleotide-binding</keyword>
<keyword evidence="3" id="KW-0175">Coiled coil</keyword>
<evidence type="ECO:0000256" key="4">
    <source>
        <dbReference type="SAM" id="MobiDB-lite"/>
    </source>
</evidence>
<name>A0A7S4AJE7_9STRA</name>
<feature type="domain" description="ABC transporter Uup C-terminal" evidence="5">
    <location>
        <begin position="136"/>
        <end position="201"/>
    </location>
</feature>
<dbReference type="GO" id="GO:0005524">
    <property type="term" value="F:ATP binding"/>
    <property type="evidence" value="ECO:0007669"/>
    <property type="project" value="UniProtKB-KW"/>
</dbReference>
<evidence type="ECO:0000313" key="6">
    <source>
        <dbReference type="EMBL" id="CAE0717709.1"/>
    </source>
</evidence>
<dbReference type="EMBL" id="HBIX01014254">
    <property type="protein sequence ID" value="CAE0717709.1"/>
    <property type="molecule type" value="Transcribed_RNA"/>
</dbReference>
<proteinExistence type="predicted"/>
<protein>
    <recommendedName>
        <fullName evidence="5">ABC transporter Uup C-terminal domain-containing protein</fullName>
    </recommendedName>
</protein>
<accession>A0A7S4AJE7</accession>
<dbReference type="GO" id="GO:0003677">
    <property type="term" value="F:DNA binding"/>
    <property type="evidence" value="ECO:0007669"/>
    <property type="project" value="InterPro"/>
</dbReference>
<dbReference type="InterPro" id="IPR032524">
    <property type="entry name" value="ABC_tran_C"/>
</dbReference>
<evidence type="ECO:0000256" key="2">
    <source>
        <dbReference type="ARBA" id="ARBA00022840"/>
    </source>
</evidence>
<dbReference type="InterPro" id="IPR037118">
    <property type="entry name" value="Val-tRNA_synth_C_sf"/>
</dbReference>
<sequence>MCEISLIMEDFFAIAFLWLNWKSSSLPPYIHRSNPVVYLFCSVEALSEVLSDWGGGKGAIVVISHDKAFCEQVGFTHVLTITDKGTLKLEQRDASESDWDSSVATFQKSNGDTDDGTTDTGESVVVDKELDAKRRKMAFNAPKRIVKIESLVEQKEEKMAVLDEEMMANGSDVGKLVDLSKAKDILEEEVMELMEEWEELETVMAEMEGR</sequence>
<dbReference type="Gene3D" id="1.10.287.380">
    <property type="entry name" value="Valyl-tRNA synthetase, C-terminal domain"/>
    <property type="match status" value="1"/>
</dbReference>
<dbReference type="PANTHER" id="PTHR42855:SF1">
    <property type="entry name" value="ABC TRANSPORTER DOMAIN-CONTAINING PROTEIN"/>
    <property type="match status" value="1"/>
</dbReference>
<dbReference type="PANTHER" id="PTHR42855">
    <property type="entry name" value="ABC TRANSPORTER ATP-BINDING SUBUNIT"/>
    <property type="match status" value="1"/>
</dbReference>
<dbReference type="Pfam" id="PF16326">
    <property type="entry name" value="ABC_tran_CTD"/>
    <property type="match status" value="1"/>
</dbReference>
<evidence type="ECO:0000256" key="1">
    <source>
        <dbReference type="ARBA" id="ARBA00022741"/>
    </source>
</evidence>